<evidence type="ECO:0000313" key="2">
    <source>
        <dbReference type="Proteomes" id="UP000294588"/>
    </source>
</evidence>
<name>A0AC61QIX8_9BACT</name>
<dbReference type="EMBL" id="SMOG01000012">
    <property type="protein sequence ID" value="TDF72901.1"/>
    <property type="molecule type" value="Genomic_DNA"/>
</dbReference>
<reference evidence="1" key="1">
    <citation type="submission" date="2019-03" db="EMBL/GenBank/DDBJ databases">
        <title>Candidatus Syntrophosphaera thermopropionivorans: a novel player in syntrophic propionate oxidation during anaerobic digestion.</title>
        <authorList>
            <person name="Dyksma S."/>
        </authorList>
    </citation>
    <scope>NUCLEOTIDE SEQUENCE</scope>
    <source>
        <strain evidence="1">W5</strain>
    </source>
</reference>
<gene>
    <name evidence="1" type="ORF">E0946_04520</name>
</gene>
<comment type="caution">
    <text evidence="1">The sequence shown here is derived from an EMBL/GenBank/DDBJ whole genome shotgun (WGS) entry which is preliminary data.</text>
</comment>
<accession>A0AC61QIX8</accession>
<proteinExistence type="predicted"/>
<protein>
    <submittedName>
        <fullName evidence="1">50S ribosomal protein L7Ae-like protein</fullName>
    </submittedName>
</protein>
<evidence type="ECO:0000313" key="1">
    <source>
        <dbReference type="EMBL" id="TDF72901.1"/>
    </source>
</evidence>
<keyword evidence="2" id="KW-1185">Reference proteome</keyword>
<dbReference type="Proteomes" id="UP000294588">
    <property type="component" value="Unassembled WGS sequence"/>
</dbReference>
<sequence>MDNEEKKSHIINLMQFARKAGKMVSGTDACLRDLRKNNLKLIIIAEDTSPKTVKRITDARNVLENFVPIIRWGTQKELSMALGLPVSGIFGIKDGQFAAKLLEYYSN</sequence>
<organism evidence="1 2">
    <name type="scientific">Candidatus Syntrophosphaera thermopropionivorans</name>
    <dbReference type="NCBI Taxonomy" id="2593015"/>
    <lineage>
        <taxon>Bacteria</taxon>
        <taxon>Pseudomonadati</taxon>
        <taxon>Candidatus Cloacimonadota</taxon>
        <taxon>Candidatus Cloacimonadia</taxon>
        <taxon>Candidatus Cloacimonadales</taxon>
        <taxon>Candidatus Cloacimonadaceae</taxon>
        <taxon>Candidatus Syntrophosphaera</taxon>
    </lineage>
</organism>